<dbReference type="InterPro" id="IPR013249">
    <property type="entry name" value="RNA_pol_sigma70_r4_t2"/>
</dbReference>
<evidence type="ECO:0000256" key="5">
    <source>
        <dbReference type="ARBA" id="ARBA00023163"/>
    </source>
</evidence>
<protein>
    <submittedName>
        <fullName evidence="8">RNA polymerase sigma factor</fullName>
    </submittedName>
</protein>
<evidence type="ECO:0000256" key="4">
    <source>
        <dbReference type="ARBA" id="ARBA00023125"/>
    </source>
</evidence>
<dbReference type="CDD" id="cd06171">
    <property type="entry name" value="Sigma70_r4"/>
    <property type="match status" value="1"/>
</dbReference>
<dbReference type="GO" id="GO:0003677">
    <property type="term" value="F:DNA binding"/>
    <property type="evidence" value="ECO:0007669"/>
    <property type="project" value="UniProtKB-KW"/>
</dbReference>
<reference evidence="9" key="1">
    <citation type="submission" date="2019-07" db="EMBL/GenBank/DDBJ databases">
        <title>Chitinimonas sp. nov., isolated from Ny-Alesund, arctica soil.</title>
        <authorList>
            <person name="Xu Q."/>
            <person name="Peng F."/>
        </authorList>
    </citation>
    <scope>NUCLEOTIDE SEQUENCE [LARGE SCALE GENOMIC DNA]</scope>
    <source>
        <strain evidence="9">R3-44</strain>
    </source>
</reference>
<keyword evidence="3" id="KW-0731">Sigma factor</keyword>
<sequence>MLPITDDTVLMLAYAQGDAAAFEQLYLRHKQGLYGFIQRQSPRTAWVDDLFQDSWLAVVKARADYSPTAAFRTWLYGIARNKLIDRIRLHEPALLGDFVSEEAGDPYERFAAPARSDPARILLDKRTGMALDAALRGLPAVQREVFLLREQAEMSLEDIASLVGVPMETAKSRLRYAMAKLKLALAGELP</sequence>
<dbReference type="SUPFAM" id="SSF88659">
    <property type="entry name" value="Sigma3 and sigma4 domains of RNA polymerase sigma factors"/>
    <property type="match status" value="1"/>
</dbReference>
<dbReference type="Pfam" id="PF04542">
    <property type="entry name" value="Sigma70_r2"/>
    <property type="match status" value="1"/>
</dbReference>
<dbReference type="PANTHER" id="PTHR43133">
    <property type="entry name" value="RNA POLYMERASE ECF-TYPE SIGMA FACTO"/>
    <property type="match status" value="1"/>
</dbReference>
<name>A0A516SH87_9NEIS</name>
<evidence type="ECO:0000259" key="6">
    <source>
        <dbReference type="Pfam" id="PF04542"/>
    </source>
</evidence>
<evidence type="ECO:0000313" key="8">
    <source>
        <dbReference type="EMBL" id="QDQ27398.1"/>
    </source>
</evidence>
<feature type="domain" description="RNA polymerase sigma factor 70 region 4 type 2" evidence="7">
    <location>
        <begin position="129"/>
        <end position="181"/>
    </location>
</feature>
<dbReference type="InterPro" id="IPR007627">
    <property type="entry name" value="RNA_pol_sigma70_r2"/>
</dbReference>
<dbReference type="Pfam" id="PF08281">
    <property type="entry name" value="Sigma70_r4_2"/>
    <property type="match status" value="1"/>
</dbReference>
<dbReference type="AlphaFoldDB" id="A0A516SH87"/>
<dbReference type="KEGG" id="cari:FNU76_14110"/>
<dbReference type="SUPFAM" id="SSF88946">
    <property type="entry name" value="Sigma2 domain of RNA polymerase sigma factors"/>
    <property type="match status" value="1"/>
</dbReference>
<dbReference type="InterPro" id="IPR013324">
    <property type="entry name" value="RNA_pol_sigma_r3/r4-like"/>
</dbReference>
<evidence type="ECO:0000259" key="7">
    <source>
        <dbReference type="Pfam" id="PF08281"/>
    </source>
</evidence>
<dbReference type="NCBIfam" id="NF009166">
    <property type="entry name" value="PRK12513.1"/>
    <property type="match status" value="1"/>
</dbReference>
<keyword evidence="5" id="KW-0804">Transcription</keyword>
<dbReference type="RefSeq" id="WP_144278791.1">
    <property type="nucleotide sequence ID" value="NZ_CP041730.1"/>
</dbReference>
<dbReference type="NCBIfam" id="TIGR02937">
    <property type="entry name" value="sigma70-ECF"/>
    <property type="match status" value="1"/>
</dbReference>
<dbReference type="InterPro" id="IPR039425">
    <property type="entry name" value="RNA_pol_sigma-70-like"/>
</dbReference>
<dbReference type="InterPro" id="IPR013325">
    <property type="entry name" value="RNA_pol_sigma_r2"/>
</dbReference>
<evidence type="ECO:0000313" key="9">
    <source>
        <dbReference type="Proteomes" id="UP000317550"/>
    </source>
</evidence>
<dbReference type="Gene3D" id="1.10.1740.10">
    <property type="match status" value="1"/>
</dbReference>
<evidence type="ECO:0000256" key="1">
    <source>
        <dbReference type="ARBA" id="ARBA00010641"/>
    </source>
</evidence>
<dbReference type="InterPro" id="IPR036388">
    <property type="entry name" value="WH-like_DNA-bd_sf"/>
</dbReference>
<organism evidence="8 9">
    <name type="scientific">Chitinimonas arctica</name>
    <dbReference type="NCBI Taxonomy" id="2594795"/>
    <lineage>
        <taxon>Bacteria</taxon>
        <taxon>Pseudomonadati</taxon>
        <taxon>Pseudomonadota</taxon>
        <taxon>Betaproteobacteria</taxon>
        <taxon>Neisseriales</taxon>
        <taxon>Chitinibacteraceae</taxon>
        <taxon>Chitinimonas</taxon>
    </lineage>
</organism>
<dbReference type="GO" id="GO:0006352">
    <property type="term" value="P:DNA-templated transcription initiation"/>
    <property type="evidence" value="ECO:0007669"/>
    <property type="project" value="InterPro"/>
</dbReference>
<keyword evidence="9" id="KW-1185">Reference proteome</keyword>
<evidence type="ECO:0000256" key="3">
    <source>
        <dbReference type="ARBA" id="ARBA00023082"/>
    </source>
</evidence>
<comment type="similarity">
    <text evidence="1">Belongs to the sigma-70 factor family. ECF subfamily.</text>
</comment>
<keyword evidence="4" id="KW-0238">DNA-binding</keyword>
<accession>A0A516SH87</accession>
<proteinExistence type="inferred from homology"/>
<dbReference type="GO" id="GO:0016987">
    <property type="term" value="F:sigma factor activity"/>
    <property type="evidence" value="ECO:0007669"/>
    <property type="project" value="UniProtKB-KW"/>
</dbReference>
<dbReference type="Proteomes" id="UP000317550">
    <property type="component" value="Chromosome"/>
</dbReference>
<dbReference type="InterPro" id="IPR014284">
    <property type="entry name" value="RNA_pol_sigma-70_dom"/>
</dbReference>
<keyword evidence="2" id="KW-0805">Transcription regulation</keyword>
<dbReference type="OrthoDB" id="9803470at2"/>
<feature type="domain" description="RNA polymerase sigma-70 region 2" evidence="6">
    <location>
        <begin position="25"/>
        <end position="88"/>
    </location>
</feature>
<dbReference type="EMBL" id="CP041730">
    <property type="protein sequence ID" value="QDQ27398.1"/>
    <property type="molecule type" value="Genomic_DNA"/>
</dbReference>
<dbReference type="Gene3D" id="1.10.10.10">
    <property type="entry name" value="Winged helix-like DNA-binding domain superfamily/Winged helix DNA-binding domain"/>
    <property type="match status" value="1"/>
</dbReference>
<gene>
    <name evidence="8" type="ORF">FNU76_14110</name>
</gene>
<dbReference type="PANTHER" id="PTHR43133:SF8">
    <property type="entry name" value="RNA POLYMERASE SIGMA FACTOR HI_1459-RELATED"/>
    <property type="match status" value="1"/>
</dbReference>
<evidence type="ECO:0000256" key="2">
    <source>
        <dbReference type="ARBA" id="ARBA00023015"/>
    </source>
</evidence>